<evidence type="ECO:0000313" key="3">
    <source>
        <dbReference type="EMBL" id="MFD2638276.1"/>
    </source>
</evidence>
<evidence type="ECO:0000313" key="4">
    <source>
        <dbReference type="Proteomes" id="UP001597452"/>
    </source>
</evidence>
<dbReference type="InterPro" id="IPR038610">
    <property type="entry name" value="FliK-like_C_sf"/>
</dbReference>
<name>A0ABW5Q981_9BACI</name>
<keyword evidence="3" id="KW-0969">Cilium</keyword>
<dbReference type="EMBL" id="JBHUMZ010000016">
    <property type="protein sequence ID" value="MFD2638276.1"/>
    <property type="molecule type" value="Genomic_DNA"/>
</dbReference>
<feature type="domain" description="Flagellar hook-length control protein-like C-terminal" evidence="2">
    <location>
        <begin position="290"/>
        <end position="364"/>
    </location>
</feature>
<protein>
    <submittedName>
        <fullName evidence="3">Flagellar hook-length control protein FliK</fullName>
    </submittedName>
</protein>
<organism evidence="3 4">
    <name type="scientific">Piscibacillus salipiscarius</name>
    <dbReference type="NCBI Taxonomy" id="299480"/>
    <lineage>
        <taxon>Bacteria</taxon>
        <taxon>Bacillati</taxon>
        <taxon>Bacillota</taxon>
        <taxon>Bacilli</taxon>
        <taxon>Bacillales</taxon>
        <taxon>Bacillaceae</taxon>
        <taxon>Piscibacillus</taxon>
    </lineage>
</organism>
<feature type="compositionally biased region" description="Basic and acidic residues" evidence="1">
    <location>
        <begin position="378"/>
        <end position="407"/>
    </location>
</feature>
<feature type="region of interest" description="Disordered" evidence="1">
    <location>
        <begin position="355"/>
        <end position="407"/>
    </location>
</feature>
<accession>A0ABW5Q981</accession>
<dbReference type="RefSeq" id="WP_377327925.1">
    <property type="nucleotide sequence ID" value="NZ_JBHUMZ010000016.1"/>
</dbReference>
<comment type="caution">
    <text evidence="3">The sequence shown here is derived from an EMBL/GenBank/DDBJ whole genome shotgun (WGS) entry which is preliminary data.</text>
</comment>
<dbReference type="CDD" id="cd17470">
    <property type="entry name" value="T3SS_Flik_C"/>
    <property type="match status" value="1"/>
</dbReference>
<evidence type="ECO:0000259" key="2">
    <source>
        <dbReference type="Pfam" id="PF02120"/>
    </source>
</evidence>
<feature type="compositionally biased region" description="Low complexity" evidence="1">
    <location>
        <begin position="368"/>
        <end position="377"/>
    </location>
</feature>
<keyword evidence="3" id="KW-0966">Cell projection</keyword>
<keyword evidence="3" id="KW-0282">Flagellum</keyword>
<proteinExistence type="predicted"/>
<gene>
    <name evidence="3" type="ORF">ACFSW4_05325</name>
</gene>
<keyword evidence="4" id="KW-1185">Reference proteome</keyword>
<dbReference type="Proteomes" id="UP001597452">
    <property type="component" value="Unassembled WGS sequence"/>
</dbReference>
<reference evidence="4" key="1">
    <citation type="journal article" date="2019" name="Int. J. Syst. Evol. Microbiol.">
        <title>The Global Catalogue of Microorganisms (GCM) 10K type strain sequencing project: providing services to taxonomists for standard genome sequencing and annotation.</title>
        <authorList>
            <consortium name="The Broad Institute Genomics Platform"/>
            <consortium name="The Broad Institute Genome Sequencing Center for Infectious Disease"/>
            <person name="Wu L."/>
            <person name="Ma J."/>
        </authorList>
    </citation>
    <scope>NUCLEOTIDE SEQUENCE [LARGE SCALE GENOMIC DNA]</scope>
    <source>
        <strain evidence="4">TISTR 1571</strain>
    </source>
</reference>
<dbReference type="InterPro" id="IPR021136">
    <property type="entry name" value="Flagellar_hook_control-like_C"/>
</dbReference>
<dbReference type="Gene3D" id="3.30.750.140">
    <property type="match status" value="1"/>
</dbReference>
<dbReference type="Pfam" id="PF02120">
    <property type="entry name" value="Flg_hook"/>
    <property type="match status" value="1"/>
</dbReference>
<feature type="compositionally biased region" description="Polar residues" evidence="1">
    <location>
        <begin position="357"/>
        <end position="367"/>
    </location>
</feature>
<sequence length="407" mass="45888">MEMMMNMVTQVNRAPQVLTSEITGKLQGQGFKDLMSQHLTSESSNKLLTEAMESFNKALRGLYQKLMSGDLSTIEGNSNELIDSLKQLNQLLGEGFEEQLLTLIQDQTMMNKNQALELIGMVIFKQQNQASLNGQLSLLHQPANDKETNLLAKIIQLSEAVTQGQTMQQNSKINLPKDWMTKWANFVNQVSGKESKQQTQHQVSSQLVKAVKNLLEQSNSFQEYKLQLPRQSIQQVDSGKVTLADQPAVSKQEQLVIHLSRQSQSTTSQPQQQLIEQLQKMIQQTRFSQLGGQKQLSIQLKPANLGDMSLKFTQIDGQMAVKITVSTQVAKEMIEGNMQQLRHLFSPNQVVVERQAESLSSDEQQLFGQEEQSSKQQGSDHDEQEHSHANDEQSGKSFKDLLFEEEV</sequence>
<evidence type="ECO:0000256" key="1">
    <source>
        <dbReference type="SAM" id="MobiDB-lite"/>
    </source>
</evidence>